<dbReference type="GO" id="GO:0005886">
    <property type="term" value="C:plasma membrane"/>
    <property type="evidence" value="ECO:0007669"/>
    <property type="project" value="UniProtKB-SubCell"/>
</dbReference>
<evidence type="ECO:0000256" key="12">
    <source>
        <dbReference type="RuleBase" id="RU363056"/>
    </source>
</evidence>
<feature type="domain" description="ABC transmembrane type-1" evidence="13">
    <location>
        <begin position="78"/>
        <end position="269"/>
    </location>
</feature>
<dbReference type="SUPFAM" id="SSF161098">
    <property type="entry name" value="MetI-like"/>
    <property type="match status" value="1"/>
</dbReference>
<feature type="transmembrane region" description="Helical" evidence="11">
    <location>
        <begin position="113"/>
        <end position="131"/>
    </location>
</feature>
<keyword evidence="5 11" id="KW-0813">Transport</keyword>
<dbReference type="Pfam" id="PF00528">
    <property type="entry name" value="BPD_transp_1"/>
    <property type="match status" value="1"/>
</dbReference>
<name>A0AA87Q6Q3_RHIRH</name>
<dbReference type="RefSeq" id="WP_007692888.1">
    <property type="nucleotide sequence ID" value="NZ_BAYX01000011.1"/>
</dbReference>
<comment type="similarity">
    <text evidence="2 11">Belongs to the binding-protein-dependent transport system permease family.</text>
</comment>
<evidence type="ECO:0000256" key="9">
    <source>
        <dbReference type="ARBA" id="ARBA00023136"/>
    </source>
</evidence>
<evidence type="ECO:0000256" key="3">
    <source>
        <dbReference type="ARBA" id="ARBA00011557"/>
    </source>
</evidence>
<keyword evidence="12" id="KW-0997">Cell inner membrane</keyword>
<reference evidence="14 15" key="1">
    <citation type="submission" date="2014-05" db="EMBL/GenBank/DDBJ databases">
        <title>Whole genome shotgun sequence of Rhizobium rhizogenes NBRC 13257.</title>
        <authorList>
            <person name="Katano-Makiyama Y."/>
            <person name="Hosoyama A."/>
            <person name="Hashimoto M."/>
            <person name="Hosoyama Y."/>
            <person name="Noguchi M."/>
            <person name="Tsuchikane K."/>
            <person name="Kimura A."/>
            <person name="Ohji S."/>
            <person name="Ichikawa N."/>
            <person name="Yamazoe A."/>
            <person name="Fujita N."/>
        </authorList>
    </citation>
    <scope>NUCLEOTIDE SEQUENCE [LARGE SCALE GENOMIC DNA]</scope>
    <source>
        <strain evidence="14 15">NBRC 13257</strain>
    </source>
</reference>
<dbReference type="InterPro" id="IPR035906">
    <property type="entry name" value="MetI-like_sf"/>
</dbReference>
<evidence type="ECO:0000256" key="7">
    <source>
        <dbReference type="ARBA" id="ARBA00022692"/>
    </source>
</evidence>
<organism evidence="14 15">
    <name type="scientific">Rhizobium rhizogenes NBRC 13257</name>
    <dbReference type="NCBI Taxonomy" id="1220581"/>
    <lineage>
        <taxon>Bacteria</taxon>
        <taxon>Pseudomonadati</taxon>
        <taxon>Pseudomonadota</taxon>
        <taxon>Alphaproteobacteria</taxon>
        <taxon>Hyphomicrobiales</taxon>
        <taxon>Rhizobiaceae</taxon>
        <taxon>Rhizobium/Agrobacterium group</taxon>
        <taxon>Rhizobium</taxon>
    </lineage>
</organism>
<dbReference type="CDD" id="cd06261">
    <property type="entry name" value="TM_PBP2"/>
    <property type="match status" value="1"/>
</dbReference>
<gene>
    <name evidence="12 14" type="primary">ugpE</name>
    <name evidence="14" type="ORF">RRH01S_11_00090</name>
</gene>
<dbReference type="NCBIfam" id="NF008210">
    <property type="entry name" value="PRK10973.1"/>
    <property type="match status" value="1"/>
</dbReference>
<evidence type="ECO:0000313" key="14">
    <source>
        <dbReference type="EMBL" id="GAJ95102.1"/>
    </source>
</evidence>
<dbReference type="PANTHER" id="PTHR43744">
    <property type="entry name" value="ABC TRANSPORTER PERMEASE PROTEIN MG189-RELATED-RELATED"/>
    <property type="match status" value="1"/>
</dbReference>
<evidence type="ECO:0000256" key="5">
    <source>
        <dbReference type="ARBA" id="ARBA00022448"/>
    </source>
</evidence>
<dbReference type="PROSITE" id="PS50928">
    <property type="entry name" value="ABC_TM1"/>
    <property type="match status" value="1"/>
</dbReference>
<keyword evidence="8 11" id="KW-1133">Transmembrane helix</keyword>
<evidence type="ECO:0000256" key="2">
    <source>
        <dbReference type="ARBA" id="ARBA00009306"/>
    </source>
</evidence>
<feature type="transmembrane region" description="Helical" evidence="11">
    <location>
        <begin position="82"/>
        <end position="106"/>
    </location>
</feature>
<dbReference type="Gene3D" id="1.10.3720.10">
    <property type="entry name" value="MetI-like"/>
    <property type="match status" value="1"/>
</dbReference>
<dbReference type="PANTHER" id="PTHR43744:SF8">
    <property type="entry name" value="SN-GLYCEROL-3-PHOSPHATE TRANSPORT SYSTEM PERMEASE PROTEIN UGPE"/>
    <property type="match status" value="1"/>
</dbReference>
<keyword evidence="9 11" id="KW-0472">Membrane</keyword>
<comment type="caution">
    <text evidence="14">The sequence shown here is derived from an EMBL/GenBank/DDBJ whole genome shotgun (WGS) entry which is preliminary data.</text>
</comment>
<dbReference type="AlphaFoldDB" id="A0AA87Q6Q3"/>
<evidence type="ECO:0000256" key="6">
    <source>
        <dbReference type="ARBA" id="ARBA00022475"/>
    </source>
</evidence>
<feature type="transmembrane region" description="Helical" evidence="11">
    <location>
        <begin position="7"/>
        <end position="29"/>
    </location>
</feature>
<evidence type="ECO:0000256" key="8">
    <source>
        <dbReference type="ARBA" id="ARBA00022989"/>
    </source>
</evidence>
<dbReference type="Proteomes" id="UP000026941">
    <property type="component" value="Unassembled WGS sequence"/>
</dbReference>
<comment type="function">
    <text evidence="10 12">Part of the ABC transporter complex UgpBAEC involved in sn-glycerol-3-phosphate (G3P) import. Probably responsible for the translocation of the substrate across the membrane.</text>
</comment>
<evidence type="ECO:0000313" key="15">
    <source>
        <dbReference type="Proteomes" id="UP000026941"/>
    </source>
</evidence>
<keyword evidence="6 12" id="KW-1003">Cell membrane</keyword>
<comment type="subcellular location">
    <subcellularLocation>
        <location evidence="12">Cell inner membrane</location>
        <topology evidence="12">Multi-pass membrane protein</topology>
    </subcellularLocation>
    <subcellularLocation>
        <location evidence="1 11">Cell membrane</location>
        <topology evidence="1 11">Multi-pass membrane protein</topology>
    </subcellularLocation>
</comment>
<accession>A0AA87Q6Q3</accession>
<feature type="transmembrane region" description="Helical" evidence="11">
    <location>
        <begin position="248"/>
        <end position="269"/>
    </location>
</feature>
<dbReference type="InterPro" id="IPR000515">
    <property type="entry name" value="MetI-like"/>
</dbReference>
<evidence type="ECO:0000259" key="13">
    <source>
        <dbReference type="PROSITE" id="PS50928"/>
    </source>
</evidence>
<dbReference type="EMBL" id="BAYX01000011">
    <property type="protein sequence ID" value="GAJ95102.1"/>
    <property type="molecule type" value="Genomic_DNA"/>
</dbReference>
<evidence type="ECO:0000256" key="11">
    <source>
        <dbReference type="RuleBase" id="RU363032"/>
    </source>
</evidence>
<dbReference type="GeneID" id="86852158"/>
<dbReference type="GO" id="GO:0055085">
    <property type="term" value="P:transmembrane transport"/>
    <property type="evidence" value="ECO:0007669"/>
    <property type="project" value="InterPro"/>
</dbReference>
<evidence type="ECO:0000256" key="10">
    <source>
        <dbReference type="ARBA" id="ARBA00037054"/>
    </source>
</evidence>
<evidence type="ECO:0000256" key="4">
    <source>
        <dbReference type="ARBA" id="ARBA00020515"/>
    </source>
</evidence>
<proteinExistence type="inferred from homology"/>
<keyword evidence="7 11" id="KW-0812">Transmembrane</keyword>
<evidence type="ECO:0000256" key="1">
    <source>
        <dbReference type="ARBA" id="ARBA00004651"/>
    </source>
</evidence>
<feature type="transmembrane region" description="Helical" evidence="11">
    <location>
        <begin position="192"/>
        <end position="213"/>
    </location>
</feature>
<comment type="subunit">
    <text evidence="3 12">The complex is composed of two ATP-binding proteins (UgpC), two transmembrane proteins (UgpA and UgpE) and a solute-binding protein (UgpB).</text>
</comment>
<sequence>MIEKRPVANLIGHLMLILGIIIVAFPIYYTFVASTMTSAEILRPPISLLPGGHFVENYGEALSGGVERVVGVSLPRMLWNTFVVAVVIAVGKIAISFLSAFAIVFFRFPLRMVFFWMIFVTLMLPVEVRILPTYKVIVDLGMIDTYAGLTLPLMASATATFLFRQFFLTVPGELLEAARIDNAGPFRFMRDILLPLSKTNIAALFVILFIYGWTQYLWPLLVTNDAKMSTIIIGLRKMVDFADAATPWNFVMVTAILAIIPPIVVVVLMQRWFVKGLVETEK</sequence>
<feature type="transmembrane region" description="Helical" evidence="11">
    <location>
        <begin position="151"/>
        <end position="171"/>
    </location>
</feature>
<protein>
    <recommendedName>
        <fullName evidence="4 12">sn-glycerol-3-phosphate transport system permease protein UgpE</fullName>
    </recommendedName>
</protein>